<dbReference type="InterPro" id="IPR036257">
    <property type="entry name" value="Cyt_c_oxidase_su2_TM_sf"/>
</dbReference>
<comment type="similarity">
    <text evidence="2 16">Belongs to the cytochrome c oxidase subunit 2 family.</text>
</comment>
<keyword evidence="5 16" id="KW-1003">Cell membrane</keyword>
<evidence type="ECO:0000256" key="15">
    <source>
        <dbReference type="ARBA" id="ARBA00025694"/>
    </source>
</evidence>
<evidence type="ECO:0000256" key="5">
    <source>
        <dbReference type="ARBA" id="ARBA00022475"/>
    </source>
</evidence>
<dbReference type="NCBIfam" id="TIGR01433">
    <property type="entry name" value="CyoA"/>
    <property type="match status" value="1"/>
</dbReference>
<evidence type="ECO:0000256" key="6">
    <source>
        <dbReference type="ARBA" id="ARBA00022660"/>
    </source>
</evidence>
<feature type="transmembrane region" description="Helical" evidence="17">
    <location>
        <begin position="88"/>
        <end position="108"/>
    </location>
</feature>
<evidence type="ECO:0000256" key="16">
    <source>
        <dbReference type="PIRNR" id="PIRNR000292"/>
    </source>
</evidence>
<dbReference type="InterPro" id="IPR034227">
    <property type="entry name" value="CuRO_UO_II"/>
</dbReference>
<dbReference type="Proteomes" id="UP000294364">
    <property type="component" value="Chromosome"/>
</dbReference>
<evidence type="ECO:0000313" key="21">
    <source>
        <dbReference type="Proteomes" id="UP000294364"/>
    </source>
</evidence>
<evidence type="ECO:0000256" key="7">
    <source>
        <dbReference type="ARBA" id="ARBA00022692"/>
    </source>
</evidence>
<dbReference type="GO" id="GO:0005507">
    <property type="term" value="F:copper ion binding"/>
    <property type="evidence" value="ECO:0007669"/>
    <property type="project" value="InterPro"/>
</dbReference>
<dbReference type="PANTHER" id="PTHR22888">
    <property type="entry name" value="CYTOCHROME C OXIDASE, SUBUNIT II"/>
    <property type="match status" value="1"/>
</dbReference>
<keyword evidence="14" id="KW-0449">Lipoprotein</keyword>
<keyword evidence="6 16" id="KW-0679">Respiratory chain</keyword>
<dbReference type="FunFam" id="1.10.287.90:FF:000002">
    <property type="entry name" value="Ubiquinol oxidase subunit 2"/>
    <property type="match status" value="1"/>
</dbReference>
<feature type="transmembrane region" description="Helical" evidence="17">
    <location>
        <begin position="43"/>
        <end position="67"/>
    </location>
</feature>
<dbReference type="GO" id="GO:0005886">
    <property type="term" value="C:plasma membrane"/>
    <property type="evidence" value="ECO:0007669"/>
    <property type="project" value="UniProtKB-SubCell"/>
</dbReference>
<evidence type="ECO:0000256" key="13">
    <source>
        <dbReference type="ARBA" id="ARBA00023139"/>
    </source>
</evidence>
<dbReference type="GO" id="GO:0016682">
    <property type="term" value="F:oxidoreductase activity, acting on diphenols and related substances as donors, oxygen as acceptor"/>
    <property type="evidence" value="ECO:0007669"/>
    <property type="project" value="InterPro"/>
</dbReference>
<evidence type="ECO:0000256" key="11">
    <source>
        <dbReference type="ARBA" id="ARBA00023002"/>
    </source>
</evidence>
<comment type="subcellular location">
    <subcellularLocation>
        <location evidence="1">Cell membrane</location>
        <topology evidence="1">Multi-pass membrane protein</topology>
    </subcellularLocation>
</comment>
<dbReference type="Pfam" id="PF06481">
    <property type="entry name" value="COX_ARM"/>
    <property type="match status" value="1"/>
</dbReference>
<name>A0A451D0B3_9GAMM</name>
<dbReference type="RefSeq" id="WP_157992181.1">
    <property type="nucleotide sequence ID" value="NZ_LR217698.1"/>
</dbReference>
<dbReference type="InterPro" id="IPR002429">
    <property type="entry name" value="CcO_II-like_C"/>
</dbReference>
<evidence type="ECO:0000256" key="9">
    <source>
        <dbReference type="ARBA" id="ARBA00022982"/>
    </source>
</evidence>
<dbReference type="GO" id="GO:0004129">
    <property type="term" value="F:cytochrome-c oxidase activity"/>
    <property type="evidence" value="ECO:0007669"/>
    <property type="project" value="UniProtKB-UniRule"/>
</dbReference>
<evidence type="ECO:0000256" key="12">
    <source>
        <dbReference type="ARBA" id="ARBA00023136"/>
    </source>
</evidence>
<keyword evidence="10 17" id="KW-1133">Transmembrane helix</keyword>
<evidence type="ECO:0000256" key="4">
    <source>
        <dbReference type="ARBA" id="ARBA00022448"/>
    </source>
</evidence>
<dbReference type="GO" id="GO:0042773">
    <property type="term" value="P:ATP synthesis coupled electron transport"/>
    <property type="evidence" value="ECO:0007669"/>
    <property type="project" value="TreeGrafter"/>
</dbReference>
<dbReference type="CDD" id="cd04212">
    <property type="entry name" value="CuRO_UO_II"/>
    <property type="match status" value="1"/>
</dbReference>
<dbReference type="OrthoDB" id="9783445at2"/>
<keyword evidence="8" id="KW-0732">Signal</keyword>
<evidence type="ECO:0000313" key="20">
    <source>
        <dbReference type="EMBL" id="VFP78895.1"/>
    </source>
</evidence>
<evidence type="ECO:0000256" key="3">
    <source>
        <dbReference type="ARBA" id="ARBA00011700"/>
    </source>
</evidence>
<keyword evidence="11 16" id="KW-0560">Oxidoreductase</keyword>
<evidence type="ECO:0000259" key="18">
    <source>
        <dbReference type="PROSITE" id="PS50857"/>
    </source>
</evidence>
<evidence type="ECO:0000256" key="14">
    <source>
        <dbReference type="ARBA" id="ARBA00023288"/>
    </source>
</evidence>
<evidence type="ECO:0000256" key="2">
    <source>
        <dbReference type="ARBA" id="ARBA00007866"/>
    </source>
</evidence>
<dbReference type="EMBL" id="LR217698">
    <property type="protein sequence ID" value="VFP78895.1"/>
    <property type="molecule type" value="Genomic_DNA"/>
</dbReference>
<evidence type="ECO:0000256" key="17">
    <source>
        <dbReference type="SAM" id="Phobius"/>
    </source>
</evidence>
<dbReference type="PANTHER" id="PTHR22888:SF18">
    <property type="entry name" value="CYTOCHROME BO(3) UBIQUINOL OXIDASE SUBUNIT 2"/>
    <property type="match status" value="1"/>
</dbReference>
<proteinExistence type="inferred from homology"/>
<evidence type="ECO:0000256" key="10">
    <source>
        <dbReference type="ARBA" id="ARBA00022989"/>
    </source>
</evidence>
<keyword evidence="4 16" id="KW-0813">Transport</keyword>
<dbReference type="InterPro" id="IPR008972">
    <property type="entry name" value="Cupredoxin"/>
</dbReference>
<dbReference type="InterPro" id="IPR006333">
    <property type="entry name" value="Cyt_o_ubiquinol_oxidase_su2"/>
</dbReference>
<keyword evidence="13" id="KW-0564">Palmitate</keyword>
<comment type="function">
    <text evidence="15">Cytochrome bo(3) ubiquinol terminal oxidase is the component of the aerobic respiratory chain of E.coli that predominates when cells are grown at high aeration. Has proton pump activity across the membrane in addition to electron transfer, pumping 2 protons/electron.</text>
</comment>
<dbReference type="PROSITE" id="PS50857">
    <property type="entry name" value="COX2_CUA"/>
    <property type="match status" value="1"/>
</dbReference>
<sequence precursor="true">MKCRTYKKRIAIFSLIMQLMLLNSCQSVLMDPKGHVAIEQRSLILTAFGLMMIVVLPAIYMAILFSWKYRESNTLAQYNPDWDHSYKLEAIVWTIPILIIIFLSILSWKSTHELEPRQSLKPDVKSILIEVVSLNWKWLFIYPEQGIATINEIAFPANCPVHFKITSHTVMNSFFVPALGSQMYAMPGMQTHLNLIANKSGTFDGISSNYSGHGFSKMKFKVIATQNRETFNQWIERVKKSPKILITTNDFHRIAQLKNDYSVTFFSSVKPELFQNIMDQFHVKNSNKIEANKK</sequence>
<accession>A0A451D0B3</accession>
<keyword evidence="12 16" id="KW-0472">Membrane</keyword>
<dbReference type="AlphaFoldDB" id="A0A451D0B3"/>
<dbReference type="InterPro" id="IPR010514">
    <property type="entry name" value="COX_ARM"/>
</dbReference>
<comment type="subunit">
    <text evidence="3">Heterooctamer of two A chains, two B chains, two C chains and two D chains.</text>
</comment>
<evidence type="ECO:0000256" key="8">
    <source>
        <dbReference type="ARBA" id="ARBA00022729"/>
    </source>
</evidence>
<reference evidence="20 21" key="1">
    <citation type="submission" date="2019-02" db="EMBL/GenBank/DDBJ databases">
        <authorList>
            <person name="Manzano-Marin A."/>
            <person name="Manzano-Marin A."/>
        </authorList>
    </citation>
    <scope>NUCLEOTIDE SEQUENCE [LARGE SCALE GENOMIC DNA]</scope>
    <source>
        <strain evidence="20 21">ErCicurtihirsuta</strain>
    </source>
</reference>
<gene>
    <name evidence="20" type="primary">cyoA</name>
    <name evidence="20" type="ORF">ERCICURT3053_539</name>
</gene>
<dbReference type="InterPro" id="IPR011759">
    <property type="entry name" value="Cyt_c_oxidase_su2_TM_dom"/>
</dbReference>
<protein>
    <recommendedName>
        <fullName evidence="16">Ubiquinol oxidase subunit 2</fullName>
    </recommendedName>
</protein>
<dbReference type="SUPFAM" id="SSF81464">
    <property type="entry name" value="Cytochrome c oxidase subunit II-like, transmembrane region"/>
    <property type="match status" value="1"/>
</dbReference>
<evidence type="ECO:0000256" key="1">
    <source>
        <dbReference type="ARBA" id="ARBA00004651"/>
    </source>
</evidence>
<organism evidence="20 21">
    <name type="scientific">Candidatus Erwinia haradaeae</name>
    <dbReference type="NCBI Taxonomy" id="1922217"/>
    <lineage>
        <taxon>Bacteria</taxon>
        <taxon>Pseudomonadati</taxon>
        <taxon>Pseudomonadota</taxon>
        <taxon>Gammaproteobacteria</taxon>
        <taxon>Enterobacterales</taxon>
        <taxon>Erwiniaceae</taxon>
        <taxon>Erwinia</taxon>
    </lineage>
</organism>
<feature type="domain" description="Cytochrome oxidase subunit II copper A binding" evidence="18">
    <location>
        <begin position="124"/>
        <end position="237"/>
    </location>
</feature>
<evidence type="ECO:0000259" key="19">
    <source>
        <dbReference type="PROSITE" id="PS50999"/>
    </source>
</evidence>
<dbReference type="PIRSF" id="PIRSF000292">
    <property type="entry name" value="Ubi_od_II"/>
    <property type="match status" value="1"/>
</dbReference>
<dbReference type="PROSITE" id="PS50999">
    <property type="entry name" value="COX2_TM"/>
    <property type="match status" value="1"/>
</dbReference>
<dbReference type="SUPFAM" id="SSF49503">
    <property type="entry name" value="Cupredoxins"/>
    <property type="match status" value="1"/>
</dbReference>
<dbReference type="Gene3D" id="1.10.287.90">
    <property type="match status" value="1"/>
</dbReference>
<dbReference type="Pfam" id="PF00116">
    <property type="entry name" value="COX2"/>
    <property type="match status" value="1"/>
</dbReference>
<dbReference type="InterPro" id="IPR045187">
    <property type="entry name" value="CcO_II"/>
</dbReference>
<keyword evidence="9 16" id="KW-0249">Electron transport</keyword>
<dbReference type="Gene3D" id="2.60.40.420">
    <property type="entry name" value="Cupredoxins - blue copper proteins"/>
    <property type="match status" value="1"/>
</dbReference>
<feature type="domain" description="Cytochrome oxidase subunit II transmembrane region profile" evidence="19">
    <location>
        <begin position="21"/>
        <end position="118"/>
    </location>
</feature>
<keyword evidence="7 17" id="KW-0812">Transmembrane</keyword>
<dbReference type="GO" id="GO:0009486">
    <property type="term" value="F:cytochrome bo3 ubiquinol oxidase activity"/>
    <property type="evidence" value="ECO:0007669"/>
    <property type="project" value="InterPro"/>
</dbReference>